<dbReference type="InterPro" id="IPR006367">
    <property type="entry name" value="Sirohaem_synthase_N"/>
</dbReference>
<evidence type="ECO:0000256" key="1">
    <source>
        <dbReference type="ARBA" id="ARBA00005010"/>
    </source>
</evidence>
<accession>A0A1Q2CBC6</accession>
<evidence type="ECO:0000256" key="2">
    <source>
        <dbReference type="ARBA" id="ARBA00012400"/>
    </source>
</evidence>
<dbReference type="EC" id="1.3.1.76" evidence="2"/>
<evidence type="ECO:0000256" key="3">
    <source>
        <dbReference type="ARBA" id="ARBA00023002"/>
    </source>
</evidence>
<reference evidence="7 8" key="1">
    <citation type="journal article" date="2016" name="Int. J. Syst. Evol. Microbiol.">
        <title>Tessaracoccus flavus sp. nov., isolated from the drainage system of a lindane-producing factory.</title>
        <authorList>
            <person name="Kumari R."/>
            <person name="Singh P."/>
            <person name="Schumann P."/>
            <person name="Lal R."/>
        </authorList>
    </citation>
    <scope>NUCLEOTIDE SEQUENCE [LARGE SCALE GENOMIC DNA]</scope>
    <source>
        <strain evidence="7 8">RP1T</strain>
    </source>
</reference>
<evidence type="ECO:0000256" key="5">
    <source>
        <dbReference type="ARBA" id="ARBA00023244"/>
    </source>
</evidence>
<dbReference type="GO" id="GO:0043115">
    <property type="term" value="F:precorrin-2 dehydrogenase activity"/>
    <property type="evidence" value="ECO:0007669"/>
    <property type="project" value="UniProtKB-EC"/>
</dbReference>
<dbReference type="NCBIfam" id="TIGR01470">
    <property type="entry name" value="cysG_Nterm"/>
    <property type="match status" value="1"/>
</dbReference>
<evidence type="ECO:0000256" key="4">
    <source>
        <dbReference type="ARBA" id="ARBA00023027"/>
    </source>
</evidence>
<evidence type="ECO:0000313" key="8">
    <source>
        <dbReference type="Proteomes" id="UP000188324"/>
    </source>
</evidence>
<dbReference type="EMBL" id="CP019605">
    <property type="protein sequence ID" value="AQP43411.1"/>
    <property type="molecule type" value="Genomic_DNA"/>
</dbReference>
<dbReference type="GO" id="GO:0019354">
    <property type="term" value="P:siroheme biosynthetic process"/>
    <property type="evidence" value="ECO:0007669"/>
    <property type="project" value="UniProtKB-UniPathway"/>
</dbReference>
<dbReference type="UniPathway" id="UPA00262">
    <property type="reaction ID" value="UER00222"/>
</dbReference>
<dbReference type="InterPro" id="IPR028161">
    <property type="entry name" value="Met8-like"/>
</dbReference>
<protein>
    <recommendedName>
        <fullName evidence="2">precorrin-2 dehydrogenase</fullName>
        <ecNumber evidence="2">1.3.1.76</ecNumber>
    </recommendedName>
</protein>
<name>A0A1Q2CBC6_9ACTN</name>
<dbReference type="SUPFAM" id="SSF51735">
    <property type="entry name" value="NAD(P)-binding Rossmann-fold domains"/>
    <property type="match status" value="1"/>
</dbReference>
<evidence type="ECO:0000313" key="7">
    <source>
        <dbReference type="EMBL" id="AQP43411.1"/>
    </source>
</evidence>
<dbReference type="STRING" id="1610493.RPIT_00045"/>
<dbReference type="GO" id="GO:0004325">
    <property type="term" value="F:ferrochelatase activity"/>
    <property type="evidence" value="ECO:0007669"/>
    <property type="project" value="InterPro"/>
</dbReference>
<dbReference type="PANTHER" id="PTHR35330">
    <property type="entry name" value="SIROHEME BIOSYNTHESIS PROTEIN MET8"/>
    <property type="match status" value="1"/>
</dbReference>
<dbReference type="AlphaFoldDB" id="A0A1Q2CBC6"/>
<dbReference type="OrthoDB" id="7345302at2"/>
<dbReference type="PANTHER" id="PTHR35330:SF1">
    <property type="entry name" value="SIROHEME BIOSYNTHESIS PROTEIN MET8"/>
    <property type="match status" value="1"/>
</dbReference>
<keyword evidence="4" id="KW-0520">NAD</keyword>
<comment type="catalytic activity">
    <reaction evidence="6">
        <text>precorrin-2 + NAD(+) = sirohydrochlorin + NADH + 2 H(+)</text>
        <dbReference type="Rhea" id="RHEA:15613"/>
        <dbReference type="ChEBI" id="CHEBI:15378"/>
        <dbReference type="ChEBI" id="CHEBI:57540"/>
        <dbReference type="ChEBI" id="CHEBI:57945"/>
        <dbReference type="ChEBI" id="CHEBI:58351"/>
        <dbReference type="ChEBI" id="CHEBI:58827"/>
        <dbReference type="EC" id="1.3.1.76"/>
    </reaction>
</comment>
<gene>
    <name evidence="7" type="ORF">RPIT_00045</name>
</gene>
<keyword evidence="5" id="KW-0627">Porphyrin biosynthesis</keyword>
<dbReference type="KEGG" id="tfl:RPIT_00045"/>
<proteinExistence type="predicted"/>
<dbReference type="Gene3D" id="3.40.50.720">
    <property type="entry name" value="NAD(P)-binding Rossmann-like Domain"/>
    <property type="match status" value="1"/>
</dbReference>
<organism evidence="7 8">
    <name type="scientific">Tessaracoccus flavus</name>
    <dbReference type="NCBI Taxonomy" id="1610493"/>
    <lineage>
        <taxon>Bacteria</taxon>
        <taxon>Bacillati</taxon>
        <taxon>Actinomycetota</taxon>
        <taxon>Actinomycetes</taxon>
        <taxon>Propionibacteriales</taxon>
        <taxon>Propionibacteriaceae</taxon>
        <taxon>Tessaracoccus</taxon>
    </lineage>
</organism>
<keyword evidence="3" id="KW-0560">Oxidoreductase</keyword>
<dbReference type="Pfam" id="PF13241">
    <property type="entry name" value="NAD_binding_7"/>
    <property type="match status" value="1"/>
</dbReference>
<comment type="pathway">
    <text evidence="1">Porphyrin-containing compound metabolism; siroheme biosynthesis; sirohydrochlorin from precorrin-2: step 1/1.</text>
</comment>
<evidence type="ECO:0000256" key="6">
    <source>
        <dbReference type="ARBA" id="ARBA00047561"/>
    </source>
</evidence>
<sequence>MSAPNDHEPGSPAYLAGLLLRNRDVLVVGAGHVAERRLRRLLEVGASVRVVAPEATKAIAALDEEGLVAWRARPFVDDDLDGAWYVIAATDSAEVNAAVASGAEARHTFCVRSDEAFGGSAWTPATYNVQDLTVAVIGNRDPQRSKAVREAIRQSLGDGS</sequence>
<dbReference type="RefSeq" id="WP_077339304.1">
    <property type="nucleotide sequence ID" value="NZ_CP019605.1"/>
</dbReference>
<dbReference type="Proteomes" id="UP000188324">
    <property type="component" value="Chromosome"/>
</dbReference>
<dbReference type="InterPro" id="IPR036291">
    <property type="entry name" value="NAD(P)-bd_dom_sf"/>
</dbReference>
<keyword evidence="8" id="KW-1185">Reference proteome</keyword>